<evidence type="ECO:0000256" key="1">
    <source>
        <dbReference type="SAM" id="MobiDB-lite"/>
    </source>
</evidence>
<feature type="compositionally biased region" description="Acidic residues" evidence="1">
    <location>
        <begin position="353"/>
        <end position="371"/>
    </location>
</feature>
<name>A0A2G2VF04_CAPBA</name>
<reference evidence="3" key="2">
    <citation type="journal article" date="2017" name="J. Anim. Genet.">
        <title>Multiple reference genome sequences of hot pepper reveal the massive evolution of plant disease resistance genes by retroduplication.</title>
        <authorList>
            <person name="Kim S."/>
            <person name="Park J."/>
            <person name="Yeom S.-I."/>
            <person name="Kim Y.-M."/>
            <person name="Seo E."/>
            <person name="Kim K.-T."/>
            <person name="Kim M.-S."/>
            <person name="Lee J.M."/>
            <person name="Cheong K."/>
            <person name="Shin H.-S."/>
            <person name="Kim S.-B."/>
            <person name="Han K."/>
            <person name="Lee J."/>
            <person name="Park M."/>
            <person name="Lee H.-A."/>
            <person name="Lee H.-Y."/>
            <person name="Lee Y."/>
            <person name="Oh S."/>
            <person name="Lee J.H."/>
            <person name="Choi E."/>
            <person name="Choi E."/>
            <person name="Lee S.E."/>
            <person name="Jeon J."/>
            <person name="Kim H."/>
            <person name="Choi G."/>
            <person name="Song H."/>
            <person name="Lee J."/>
            <person name="Lee S.-C."/>
            <person name="Kwon J.-K."/>
            <person name="Lee H.-Y."/>
            <person name="Koo N."/>
            <person name="Hong Y."/>
            <person name="Kim R.W."/>
            <person name="Kang W.-H."/>
            <person name="Huh J.H."/>
            <person name="Kang B.-C."/>
            <person name="Yang T.-J."/>
            <person name="Lee Y.-H."/>
            <person name="Bennetzen J.L."/>
            <person name="Choi D."/>
        </authorList>
    </citation>
    <scope>NUCLEOTIDE SEQUENCE [LARGE SCALE GENOMIC DNA]</scope>
    <source>
        <strain evidence="3">cv. PBC81</strain>
    </source>
</reference>
<evidence type="ECO:0000313" key="2">
    <source>
        <dbReference type="EMBL" id="PHT31519.1"/>
    </source>
</evidence>
<keyword evidence="3" id="KW-1185">Reference proteome</keyword>
<sequence>MTVEQRRRQEKRDQDMANMKTQMDLLTKHLLSGKTKNVKAVVAQGRDESDYEEEANYLNNQGVSEEMPKETRVGTIMINQDIRIMIKMLMKDMMAKLLKGVEASKIGVTEVVDDIADNVIDAECKDVVETEESIHDVTPRRHQPKNSDKRKHDKKEVVEKMIPPPPPPFPQRLKKKAEDTRFSKFMTMLKQITINVPLVETLEQMPGYAKFMKDLLTKKQAVSYELADNVHHCSVIATRSLVQKKTDPGAFTIPFTFRSLDFAKTRDIDVLYIADVYYEDHKKLSIEKQLTVEPLSVVLLNFEREEVEEYEETICTLTGIRSYSHDPKKLDLDLKYASLGSGDTLPVIIATELDSDVEDNSDDDDSDDDSDVGGMTPEIEEQSD</sequence>
<feature type="region of interest" description="Disordered" evidence="1">
    <location>
        <begin position="352"/>
        <end position="384"/>
    </location>
</feature>
<feature type="compositionally biased region" description="Basic and acidic residues" evidence="1">
    <location>
        <begin position="130"/>
        <end position="139"/>
    </location>
</feature>
<proteinExistence type="predicted"/>
<reference evidence="2 3" key="1">
    <citation type="journal article" date="2017" name="Genome Biol.">
        <title>New reference genome sequences of hot pepper reveal the massive evolution of plant disease-resistance genes by retroduplication.</title>
        <authorList>
            <person name="Kim S."/>
            <person name="Park J."/>
            <person name="Yeom S.I."/>
            <person name="Kim Y.M."/>
            <person name="Seo E."/>
            <person name="Kim K.T."/>
            <person name="Kim M.S."/>
            <person name="Lee J.M."/>
            <person name="Cheong K."/>
            <person name="Shin H.S."/>
            <person name="Kim S.B."/>
            <person name="Han K."/>
            <person name="Lee J."/>
            <person name="Park M."/>
            <person name="Lee H.A."/>
            <person name="Lee H.Y."/>
            <person name="Lee Y."/>
            <person name="Oh S."/>
            <person name="Lee J.H."/>
            <person name="Choi E."/>
            <person name="Choi E."/>
            <person name="Lee S.E."/>
            <person name="Jeon J."/>
            <person name="Kim H."/>
            <person name="Choi G."/>
            <person name="Song H."/>
            <person name="Lee J."/>
            <person name="Lee S.C."/>
            <person name="Kwon J.K."/>
            <person name="Lee H.Y."/>
            <person name="Koo N."/>
            <person name="Hong Y."/>
            <person name="Kim R.W."/>
            <person name="Kang W.H."/>
            <person name="Huh J.H."/>
            <person name="Kang B.C."/>
            <person name="Yang T.J."/>
            <person name="Lee Y.H."/>
            <person name="Bennetzen J.L."/>
            <person name="Choi D."/>
        </authorList>
    </citation>
    <scope>NUCLEOTIDE SEQUENCE [LARGE SCALE GENOMIC DNA]</scope>
    <source>
        <strain evidence="3">cv. PBC81</strain>
    </source>
</reference>
<dbReference type="EMBL" id="MLFT02000012">
    <property type="protein sequence ID" value="PHT31519.1"/>
    <property type="molecule type" value="Genomic_DNA"/>
</dbReference>
<dbReference type="AlphaFoldDB" id="A0A2G2VF04"/>
<evidence type="ECO:0000313" key="3">
    <source>
        <dbReference type="Proteomes" id="UP000224567"/>
    </source>
</evidence>
<feature type="compositionally biased region" description="Basic residues" evidence="1">
    <location>
        <begin position="140"/>
        <end position="153"/>
    </location>
</feature>
<gene>
    <name evidence="2" type="ORF">CQW23_27856</name>
</gene>
<protein>
    <submittedName>
        <fullName evidence="2">Uncharacterized protein</fullName>
    </submittedName>
</protein>
<organism evidence="2 3">
    <name type="scientific">Capsicum baccatum</name>
    <name type="common">Peruvian pepper</name>
    <dbReference type="NCBI Taxonomy" id="33114"/>
    <lineage>
        <taxon>Eukaryota</taxon>
        <taxon>Viridiplantae</taxon>
        <taxon>Streptophyta</taxon>
        <taxon>Embryophyta</taxon>
        <taxon>Tracheophyta</taxon>
        <taxon>Spermatophyta</taxon>
        <taxon>Magnoliopsida</taxon>
        <taxon>eudicotyledons</taxon>
        <taxon>Gunneridae</taxon>
        <taxon>Pentapetalae</taxon>
        <taxon>asterids</taxon>
        <taxon>lamiids</taxon>
        <taxon>Solanales</taxon>
        <taxon>Solanaceae</taxon>
        <taxon>Solanoideae</taxon>
        <taxon>Capsiceae</taxon>
        <taxon>Capsicum</taxon>
    </lineage>
</organism>
<dbReference type="Proteomes" id="UP000224567">
    <property type="component" value="Unassembled WGS sequence"/>
</dbReference>
<comment type="caution">
    <text evidence="2">The sequence shown here is derived from an EMBL/GenBank/DDBJ whole genome shotgun (WGS) entry which is preliminary data.</text>
</comment>
<accession>A0A2G2VF04</accession>
<dbReference type="OrthoDB" id="10548339at2759"/>
<feature type="region of interest" description="Disordered" evidence="1">
    <location>
        <begin position="130"/>
        <end position="175"/>
    </location>
</feature>